<dbReference type="GO" id="GO:0004673">
    <property type="term" value="F:protein histidine kinase activity"/>
    <property type="evidence" value="ECO:0007669"/>
    <property type="project" value="UniProtKB-EC"/>
</dbReference>
<dbReference type="InterPro" id="IPR005467">
    <property type="entry name" value="His_kinase_dom"/>
</dbReference>
<dbReference type="InterPro" id="IPR004358">
    <property type="entry name" value="Sig_transdc_His_kin-like_C"/>
</dbReference>
<keyword evidence="4" id="KW-0418">Kinase</keyword>
<dbReference type="PRINTS" id="PR00344">
    <property type="entry name" value="BCTRLSENSOR"/>
</dbReference>
<dbReference type="EMBL" id="LNQE01000669">
    <property type="protein sequence ID" value="KUG25513.1"/>
    <property type="molecule type" value="Genomic_DNA"/>
</dbReference>
<comment type="caution">
    <text evidence="7">The sequence shown here is derived from an EMBL/GenBank/DDBJ whole genome shotgun (WGS) entry which is preliminary data.</text>
</comment>
<dbReference type="GO" id="GO:0000160">
    <property type="term" value="P:phosphorelay signal transduction system"/>
    <property type="evidence" value="ECO:0007669"/>
    <property type="project" value="UniProtKB-KW"/>
</dbReference>
<gene>
    <name evidence="7" type="ORF">ASZ90_004667</name>
</gene>
<evidence type="ECO:0000256" key="5">
    <source>
        <dbReference type="ARBA" id="ARBA00023012"/>
    </source>
</evidence>
<dbReference type="Pfam" id="PF02518">
    <property type="entry name" value="HATPase_c"/>
    <property type="match status" value="1"/>
</dbReference>
<reference evidence="7" key="1">
    <citation type="journal article" date="2015" name="Proc. Natl. Acad. Sci. U.S.A.">
        <title>Networks of energetic and metabolic interactions define dynamics in microbial communities.</title>
        <authorList>
            <person name="Embree M."/>
            <person name="Liu J.K."/>
            <person name="Al-Bassam M.M."/>
            <person name="Zengler K."/>
        </authorList>
    </citation>
    <scope>NUCLEOTIDE SEQUENCE</scope>
</reference>
<feature type="domain" description="Histidine kinase" evidence="6">
    <location>
        <begin position="1"/>
        <end position="60"/>
    </location>
</feature>
<evidence type="ECO:0000256" key="1">
    <source>
        <dbReference type="ARBA" id="ARBA00000085"/>
    </source>
</evidence>
<dbReference type="InterPro" id="IPR050736">
    <property type="entry name" value="Sensor_HK_Regulatory"/>
</dbReference>
<dbReference type="PANTHER" id="PTHR43711:SF1">
    <property type="entry name" value="HISTIDINE KINASE 1"/>
    <property type="match status" value="1"/>
</dbReference>
<evidence type="ECO:0000256" key="2">
    <source>
        <dbReference type="ARBA" id="ARBA00012438"/>
    </source>
</evidence>
<evidence type="ECO:0000259" key="6">
    <source>
        <dbReference type="PROSITE" id="PS50109"/>
    </source>
</evidence>
<accession>A0A0W8FXL5</accession>
<name>A0A0W8FXL5_9ZZZZ</name>
<dbReference type="PANTHER" id="PTHR43711">
    <property type="entry name" value="TWO-COMPONENT HISTIDINE KINASE"/>
    <property type="match status" value="1"/>
</dbReference>
<evidence type="ECO:0000256" key="4">
    <source>
        <dbReference type="ARBA" id="ARBA00022777"/>
    </source>
</evidence>
<dbReference type="SUPFAM" id="SSF55874">
    <property type="entry name" value="ATPase domain of HSP90 chaperone/DNA topoisomerase II/histidine kinase"/>
    <property type="match status" value="1"/>
</dbReference>
<keyword evidence="3" id="KW-0808">Transferase</keyword>
<dbReference type="EC" id="2.7.13.3" evidence="2"/>
<protein>
    <recommendedName>
        <fullName evidence="2">histidine kinase</fullName>
        <ecNumber evidence="2">2.7.13.3</ecNumber>
    </recommendedName>
</protein>
<dbReference type="PROSITE" id="PS50109">
    <property type="entry name" value="HIS_KIN"/>
    <property type="match status" value="1"/>
</dbReference>
<evidence type="ECO:0000256" key="3">
    <source>
        <dbReference type="ARBA" id="ARBA00022679"/>
    </source>
</evidence>
<keyword evidence="5" id="KW-0902">Two-component regulatory system</keyword>
<comment type="catalytic activity">
    <reaction evidence="1">
        <text>ATP + protein L-histidine = ADP + protein N-phospho-L-histidine.</text>
        <dbReference type="EC" id="2.7.13.3"/>
    </reaction>
</comment>
<dbReference type="Gene3D" id="3.30.565.10">
    <property type="entry name" value="Histidine kinase-like ATPase, C-terminal domain"/>
    <property type="match status" value="1"/>
</dbReference>
<organism evidence="7">
    <name type="scientific">hydrocarbon metagenome</name>
    <dbReference type="NCBI Taxonomy" id="938273"/>
    <lineage>
        <taxon>unclassified sequences</taxon>
        <taxon>metagenomes</taxon>
        <taxon>ecological metagenomes</taxon>
    </lineage>
</organism>
<dbReference type="InterPro" id="IPR003594">
    <property type="entry name" value="HATPase_dom"/>
</dbReference>
<dbReference type="AlphaFoldDB" id="A0A0W8FXL5"/>
<evidence type="ECO:0000313" key="7">
    <source>
        <dbReference type="EMBL" id="KUG25513.1"/>
    </source>
</evidence>
<proteinExistence type="predicted"/>
<dbReference type="InterPro" id="IPR036890">
    <property type="entry name" value="HATPase_C_sf"/>
</dbReference>
<sequence length="62" mass="6672">MKKLFDIGGNVSTPGTQNERGTGLGLILVRDLIDKWGGKLFVKSESGKGSTFTFSIPKTKLT</sequence>